<dbReference type="EMBL" id="AGNL01038876">
    <property type="protein sequence ID" value="EJK52949.1"/>
    <property type="molecule type" value="Genomic_DNA"/>
</dbReference>
<sequence length="15" mass="1746">MIIENEGRKEGRKEG</sequence>
<keyword evidence="2" id="KW-1185">Reference proteome</keyword>
<feature type="non-terminal residue" evidence="1">
    <location>
        <position position="15"/>
    </location>
</feature>
<protein>
    <submittedName>
        <fullName evidence="1">Uncharacterized protein</fullName>
    </submittedName>
</protein>
<evidence type="ECO:0000313" key="1">
    <source>
        <dbReference type="EMBL" id="EJK52949.1"/>
    </source>
</evidence>
<accession>K0RKX7</accession>
<proteinExistence type="predicted"/>
<dbReference type="Proteomes" id="UP000266841">
    <property type="component" value="Unassembled WGS sequence"/>
</dbReference>
<reference evidence="1 2" key="1">
    <citation type="journal article" date="2012" name="Genome Biol.">
        <title>Genome and low-iron response of an oceanic diatom adapted to chronic iron limitation.</title>
        <authorList>
            <person name="Lommer M."/>
            <person name="Specht M."/>
            <person name="Roy A.S."/>
            <person name="Kraemer L."/>
            <person name="Andreson R."/>
            <person name="Gutowska M.A."/>
            <person name="Wolf J."/>
            <person name="Bergner S.V."/>
            <person name="Schilhabel M.B."/>
            <person name="Klostermeier U.C."/>
            <person name="Beiko R.G."/>
            <person name="Rosenstiel P."/>
            <person name="Hippler M."/>
            <person name="Laroche J."/>
        </authorList>
    </citation>
    <scope>NUCLEOTIDE SEQUENCE [LARGE SCALE GENOMIC DNA]</scope>
    <source>
        <strain evidence="1 2">CCMP1005</strain>
    </source>
</reference>
<evidence type="ECO:0000313" key="2">
    <source>
        <dbReference type="Proteomes" id="UP000266841"/>
    </source>
</evidence>
<name>K0RKX7_THAOC</name>
<organism evidence="1 2">
    <name type="scientific">Thalassiosira oceanica</name>
    <name type="common">Marine diatom</name>
    <dbReference type="NCBI Taxonomy" id="159749"/>
    <lineage>
        <taxon>Eukaryota</taxon>
        <taxon>Sar</taxon>
        <taxon>Stramenopiles</taxon>
        <taxon>Ochrophyta</taxon>
        <taxon>Bacillariophyta</taxon>
        <taxon>Coscinodiscophyceae</taxon>
        <taxon>Thalassiosirophycidae</taxon>
        <taxon>Thalassiosirales</taxon>
        <taxon>Thalassiosiraceae</taxon>
        <taxon>Thalassiosira</taxon>
    </lineage>
</organism>
<gene>
    <name evidence="1" type="ORF">THAOC_27707</name>
</gene>
<comment type="caution">
    <text evidence="1">The sequence shown here is derived from an EMBL/GenBank/DDBJ whole genome shotgun (WGS) entry which is preliminary data.</text>
</comment>